<dbReference type="PANTHER" id="PTHR42815">
    <property type="entry name" value="FAD-BINDING, PUTATIVE (AFU_ORTHOLOGUE AFUA_6G07600)-RELATED"/>
    <property type="match status" value="1"/>
</dbReference>
<dbReference type="Pfam" id="PF01243">
    <property type="entry name" value="PNPOx_N"/>
    <property type="match status" value="1"/>
</dbReference>
<accession>A0ABS1W2A2</accession>
<dbReference type="Gene3D" id="2.30.110.10">
    <property type="entry name" value="Electron Transport, Fmn-binding Protein, Chain A"/>
    <property type="match status" value="1"/>
</dbReference>
<comment type="caution">
    <text evidence="2">The sequence shown here is derived from an EMBL/GenBank/DDBJ whole genome shotgun (WGS) entry which is preliminary data.</text>
</comment>
<dbReference type="SUPFAM" id="SSF50475">
    <property type="entry name" value="FMN-binding split barrel"/>
    <property type="match status" value="1"/>
</dbReference>
<name>A0ABS1W2A2_9ACTN</name>
<organism evidence="2 3">
    <name type="scientific">Paractinoplanes lichenicola</name>
    <dbReference type="NCBI Taxonomy" id="2802976"/>
    <lineage>
        <taxon>Bacteria</taxon>
        <taxon>Bacillati</taxon>
        <taxon>Actinomycetota</taxon>
        <taxon>Actinomycetes</taxon>
        <taxon>Micromonosporales</taxon>
        <taxon>Micromonosporaceae</taxon>
        <taxon>Paractinoplanes</taxon>
    </lineage>
</organism>
<evidence type="ECO:0000313" key="3">
    <source>
        <dbReference type="Proteomes" id="UP000598996"/>
    </source>
</evidence>
<proteinExistence type="predicted"/>
<gene>
    <name evidence="2" type="ORF">JKJ07_41825</name>
</gene>
<dbReference type="InterPro" id="IPR012349">
    <property type="entry name" value="Split_barrel_FMN-bd"/>
</dbReference>
<reference evidence="2 3" key="1">
    <citation type="submission" date="2021-01" db="EMBL/GenBank/DDBJ databases">
        <title>Actinoplanes sp. nov. LDG1-01 isolated from lichen.</title>
        <authorList>
            <person name="Saeng-In P."/>
            <person name="Phongsopitanun W."/>
            <person name="Kanchanasin P."/>
            <person name="Yuki M."/>
            <person name="Kudo T."/>
            <person name="Ohkuma M."/>
            <person name="Tanasupawat S."/>
        </authorList>
    </citation>
    <scope>NUCLEOTIDE SEQUENCE [LARGE SCALE GENOMIC DNA]</scope>
    <source>
        <strain evidence="2 3">LDG1-01</strain>
    </source>
</reference>
<dbReference type="PANTHER" id="PTHR42815:SF2">
    <property type="entry name" value="FAD-BINDING, PUTATIVE (AFU_ORTHOLOGUE AFUA_6G07600)-RELATED"/>
    <property type="match status" value="1"/>
</dbReference>
<sequence length="295" mass="32033">MTPYHRGELIAQRRAGLLDEAVHVAAMINTKIPYFARTFLAEQPMLVIGGADHRGDVWATLLTGEPGFITVTGPSTFEVAATPAPGDPLHDVPAQVGLIAIEPGTRRRVRMNGTAHPAADGLRIDLAQIYANCPRYIQKRSPVRVPTTPATPREGDQLTAEEMGFISTTDTFFVATADLDGNADASHRGGNPGFLRALSPTHLRWPDYDGNSMFNTFGNLEVNPRAGLLLPDWTTGTLLHLTGRAVVDWNPGHAATVPGAQRLVDFTVDRVIRIDNASPLRWTAPELSRFNPPSH</sequence>
<dbReference type="InterPro" id="IPR011576">
    <property type="entry name" value="Pyridox_Oxase_N"/>
</dbReference>
<dbReference type="Proteomes" id="UP000598996">
    <property type="component" value="Unassembled WGS sequence"/>
</dbReference>
<evidence type="ECO:0000259" key="1">
    <source>
        <dbReference type="Pfam" id="PF01243"/>
    </source>
</evidence>
<feature type="domain" description="Pyridoxamine 5'-phosphate oxidase N-terminal" evidence="1">
    <location>
        <begin position="159"/>
        <end position="248"/>
    </location>
</feature>
<keyword evidence="3" id="KW-1185">Reference proteome</keyword>
<dbReference type="EMBL" id="JAENHO010000016">
    <property type="protein sequence ID" value="MBL7260845.1"/>
    <property type="molecule type" value="Genomic_DNA"/>
</dbReference>
<dbReference type="RefSeq" id="WP_202997578.1">
    <property type="nucleotide sequence ID" value="NZ_JAENHO010000016.1"/>
</dbReference>
<evidence type="ECO:0000313" key="2">
    <source>
        <dbReference type="EMBL" id="MBL7260845.1"/>
    </source>
</evidence>
<protein>
    <submittedName>
        <fullName evidence="2">Pyridoxamine 5'-phosphate oxidase family protein</fullName>
    </submittedName>
</protein>